<sequence length="203" mass="23931">MTSLYSWTARFNYILYNTMLFLAIAGAICHLQVRFGHFVGLSASPVELNPKDIKFELREVDQFLSDRYFKEDAVSFTFDMEVDLTPVMNWNTHTIFATLVCEYSTKTSPFNSVTVWDQRVQRADPENHLIKLTREHVEYYLTDLNKELKDTEVKIFFRFEHMSTIGTYYGEQYEVFKFRVPSKHLGSSKRQFTPGPQSRILNY</sequence>
<dbReference type="PIRSF" id="PIRSF016089">
    <property type="entry name" value="SPC22"/>
    <property type="match status" value="1"/>
</dbReference>
<gene>
    <name evidence="10" type="ORF">FEHR0123_LOCUS922</name>
</gene>
<reference evidence="10" key="1">
    <citation type="submission" date="2021-01" db="EMBL/GenBank/DDBJ databases">
        <authorList>
            <person name="Corre E."/>
            <person name="Pelletier E."/>
            <person name="Niang G."/>
            <person name="Scheremetjew M."/>
            <person name="Finn R."/>
            <person name="Kale V."/>
            <person name="Holt S."/>
            <person name="Cochrane G."/>
            <person name="Meng A."/>
            <person name="Brown T."/>
            <person name="Cohen L."/>
        </authorList>
    </citation>
    <scope>NUCLEOTIDE SEQUENCE</scope>
    <source>
        <strain evidence="10">Fehren 1</strain>
    </source>
</reference>
<dbReference type="InterPro" id="IPR007653">
    <property type="entry name" value="SPC3"/>
</dbReference>
<evidence type="ECO:0000256" key="3">
    <source>
        <dbReference type="ARBA" id="ARBA00022692"/>
    </source>
</evidence>
<evidence type="ECO:0000256" key="4">
    <source>
        <dbReference type="ARBA" id="ARBA00022824"/>
    </source>
</evidence>
<keyword evidence="4" id="KW-0256">Endoplasmic reticulum</keyword>
<evidence type="ECO:0000256" key="6">
    <source>
        <dbReference type="ARBA" id="ARBA00022989"/>
    </source>
</evidence>
<dbReference type="PANTHER" id="PTHR12804">
    <property type="entry name" value="MICROSOMAL SIGNAL PEPTIDASE 23 KD SUBUNIT SPC22/23"/>
    <property type="match status" value="1"/>
</dbReference>
<name>A0A7S3HW51_9SPIT</name>
<dbReference type="PANTHER" id="PTHR12804:SF0">
    <property type="entry name" value="SIGNAL PEPTIDASE COMPLEX SUBUNIT 3"/>
    <property type="match status" value="1"/>
</dbReference>
<evidence type="ECO:0000256" key="1">
    <source>
        <dbReference type="ARBA" id="ARBA00004648"/>
    </source>
</evidence>
<dbReference type="AlphaFoldDB" id="A0A7S3HW51"/>
<keyword evidence="3 9" id="KW-0812">Transmembrane</keyword>
<feature type="transmembrane region" description="Helical" evidence="9">
    <location>
        <begin position="13"/>
        <end position="33"/>
    </location>
</feature>
<dbReference type="GO" id="GO:0045047">
    <property type="term" value="P:protein targeting to ER"/>
    <property type="evidence" value="ECO:0007669"/>
    <property type="project" value="TreeGrafter"/>
</dbReference>
<evidence type="ECO:0000256" key="7">
    <source>
        <dbReference type="ARBA" id="ARBA00023136"/>
    </source>
</evidence>
<accession>A0A7S3HW51</accession>
<comment type="similarity">
    <text evidence="2">Belongs to the SPCS3 family.</text>
</comment>
<organism evidence="10">
    <name type="scientific">Favella ehrenbergii</name>
    <dbReference type="NCBI Taxonomy" id="182087"/>
    <lineage>
        <taxon>Eukaryota</taxon>
        <taxon>Sar</taxon>
        <taxon>Alveolata</taxon>
        <taxon>Ciliophora</taxon>
        <taxon>Intramacronucleata</taxon>
        <taxon>Spirotrichea</taxon>
        <taxon>Choreotrichia</taxon>
        <taxon>Tintinnida</taxon>
        <taxon>Xystonellidae</taxon>
        <taxon>Favella</taxon>
    </lineage>
</organism>
<evidence type="ECO:0000256" key="9">
    <source>
        <dbReference type="SAM" id="Phobius"/>
    </source>
</evidence>
<dbReference type="GO" id="GO:0006465">
    <property type="term" value="P:signal peptide processing"/>
    <property type="evidence" value="ECO:0007669"/>
    <property type="project" value="InterPro"/>
</dbReference>
<proteinExistence type="inferred from homology"/>
<keyword evidence="7 9" id="KW-0472">Membrane</keyword>
<dbReference type="Pfam" id="PF04573">
    <property type="entry name" value="SPC22"/>
    <property type="match status" value="1"/>
</dbReference>
<comment type="subcellular location">
    <subcellularLocation>
        <location evidence="1">Endoplasmic reticulum membrane</location>
        <topology evidence="1">Single-pass type II membrane protein</topology>
    </subcellularLocation>
</comment>
<evidence type="ECO:0000256" key="5">
    <source>
        <dbReference type="ARBA" id="ARBA00022968"/>
    </source>
</evidence>
<dbReference type="EMBL" id="HBIE01002690">
    <property type="protein sequence ID" value="CAE0306017.1"/>
    <property type="molecule type" value="Transcribed_RNA"/>
</dbReference>
<protein>
    <recommendedName>
        <fullName evidence="8">Signal peptidase complex subunit 3</fullName>
    </recommendedName>
</protein>
<evidence type="ECO:0000256" key="2">
    <source>
        <dbReference type="ARBA" id="ARBA00009289"/>
    </source>
</evidence>
<dbReference type="GO" id="GO:0005787">
    <property type="term" value="C:signal peptidase complex"/>
    <property type="evidence" value="ECO:0007669"/>
    <property type="project" value="InterPro"/>
</dbReference>
<keyword evidence="5" id="KW-0735">Signal-anchor</keyword>
<evidence type="ECO:0000313" key="10">
    <source>
        <dbReference type="EMBL" id="CAE0306017.1"/>
    </source>
</evidence>
<keyword evidence="6 9" id="KW-1133">Transmembrane helix</keyword>
<evidence type="ECO:0000256" key="8">
    <source>
        <dbReference type="ARBA" id="ARBA00029556"/>
    </source>
</evidence>